<dbReference type="SUPFAM" id="SSF46785">
    <property type="entry name" value="Winged helix' DNA-binding domain"/>
    <property type="match status" value="1"/>
</dbReference>
<dbReference type="GO" id="GO:0043565">
    <property type="term" value="F:sequence-specific DNA binding"/>
    <property type="evidence" value="ECO:0007669"/>
    <property type="project" value="TreeGrafter"/>
</dbReference>
<dbReference type="EMBL" id="LT629802">
    <property type="protein sequence ID" value="SDU88156.1"/>
    <property type="molecule type" value="Genomic_DNA"/>
</dbReference>
<dbReference type="AlphaFoldDB" id="A0A1H2M6P6"/>
<protein>
    <submittedName>
        <fullName evidence="6">Transcriptional regulator, LysR family</fullName>
    </submittedName>
</protein>
<dbReference type="PROSITE" id="PS50931">
    <property type="entry name" value="HTH_LYSR"/>
    <property type="match status" value="1"/>
</dbReference>
<evidence type="ECO:0000256" key="2">
    <source>
        <dbReference type="ARBA" id="ARBA00023015"/>
    </source>
</evidence>
<keyword evidence="2" id="KW-0805">Transcription regulation</keyword>
<feature type="domain" description="HTH lysR-type" evidence="5">
    <location>
        <begin position="2"/>
        <end position="59"/>
    </location>
</feature>
<name>A0A1H2M6P6_9PSED</name>
<gene>
    <name evidence="6" type="ORF">SAMN05216202_1018</name>
</gene>
<dbReference type="SUPFAM" id="SSF53850">
    <property type="entry name" value="Periplasmic binding protein-like II"/>
    <property type="match status" value="1"/>
</dbReference>
<keyword evidence="3" id="KW-0238">DNA-binding</keyword>
<dbReference type="PANTHER" id="PTHR30537:SF5">
    <property type="entry name" value="HTH-TYPE TRANSCRIPTIONAL ACTIVATOR TTDR-RELATED"/>
    <property type="match status" value="1"/>
</dbReference>
<dbReference type="Pfam" id="PF00126">
    <property type="entry name" value="HTH_1"/>
    <property type="match status" value="1"/>
</dbReference>
<keyword evidence="7" id="KW-1185">Reference proteome</keyword>
<dbReference type="InterPro" id="IPR005119">
    <property type="entry name" value="LysR_subst-bd"/>
</dbReference>
<sequence length="302" mass="34079">MITFSDLELVTAISVSGSLSEAARKLRVTTAALSMRLRKLEAELGMKLASRDSRRLALTEDGERMAEEGRRLLQALEELSDSMVADDERLQGVIHLSAPFGFGRLRLAPLLARFAKLHPKLRIELDLRETPWPDRSNCDAVIHIGSINDSSWTAQVLASNERWLCASPFYLKEHGAPIAPEDLTAHRCICIRENDEHATYWHLRRDNESKSLRIFPSMVSNDGGVARRWAEQDLGLVLRSQWDVVDSIAQGSLIRVLADWEFETAPILLLIPTRKHRSRKVQALASFLNESFKTKGTEKSRS</sequence>
<dbReference type="InterPro" id="IPR036390">
    <property type="entry name" value="WH_DNA-bd_sf"/>
</dbReference>
<dbReference type="Gene3D" id="1.10.10.10">
    <property type="entry name" value="Winged helix-like DNA-binding domain superfamily/Winged helix DNA-binding domain"/>
    <property type="match status" value="1"/>
</dbReference>
<evidence type="ECO:0000256" key="3">
    <source>
        <dbReference type="ARBA" id="ARBA00023125"/>
    </source>
</evidence>
<dbReference type="InterPro" id="IPR058163">
    <property type="entry name" value="LysR-type_TF_proteobact-type"/>
</dbReference>
<evidence type="ECO:0000313" key="7">
    <source>
        <dbReference type="Proteomes" id="UP000198600"/>
    </source>
</evidence>
<dbReference type="RefSeq" id="WP_084380551.1">
    <property type="nucleotide sequence ID" value="NZ_LS483433.1"/>
</dbReference>
<dbReference type="Proteomes" id="UP000198600">
    <property type="component" value="Chromosome I"/>
</dbReference>
<evidence type="ECO:0000256" key="1">
    <source>
        <dbReference type="ARBA" id="ARBA00009437"/>
    </source>
</evidence>
<reference evidence="7" key="1">
    <citation type="submission" date="2016-10" db="EMBL/GenBank/DDBJ databases">
        <authorList>
            <person name="Varghese N."/>
            <person name="Submissions S."/>
        </authorList>
    </citation>
    <scope>NUCLEOTIDE SEQUENCE [LARGE SCALE GENOMIC DNA]</scope>
    <source>
        <strain evidence="7">LMG 2223</strain>
    </source>
</reference>
<evidence type="ECO:0000313" key="6">
    <source>
        <dbReference type="EMBL" id="SDU88156.1"/>
    </source>
</evidence>
<dbReference type="STRING" id="46679.SAMN05216202_1018"/>
<dbReference type="PANTHER" id="PTHR30537">
    <property type="entry name" value="HTH-TYPE TRANSCRIPTIONAL REGULATOR"/>
    <property type="match status" value="1"/>
</dbReference>
<organism evidence="6 7">
    <name type="scientific">Pseudomonas mucidolens</name>
    <dbReference type="NCBI Taxonomy" id="46679"/>
    <lineage>
        <taxon>Bacteria</taxon>
        <taxon>Pseudomonadati</taxon>
        <taxon>Pseudomonadota</taxon>
        <taxon>Gammaproteobacteria</taxon>
        <taxon>Pseudomonadales</taxon>
        <taxon>Pseudomonadaceae</taxon>
        <taxon>Pseudomonas</taxon>
    </lineage>
</organism>
<dbReference type="InterPro" id="IPR036388">
    <property type="entry name" value="WH-like_DNA-bd_sf"/>
</dbReference>
<keyword evidence="4" id="KW-0804">Transcription</keyword>
<dbReference type="Gene3D" id="3.40.190.290">
    <property type="match status" value="1"/>
</dbReference>
<evidence type="ECO:0000256" key="4">
    <source>
        <dbReference type="ARBA" id="ARBA00023163"/>
    </source>
</evidence>
<dbReference type="InterPro" id="IPR000847">
    <property type="entry name" value="LysR_HTH_N"/>
</dbReference>
<evidence type="ECO:0000259" key="5">
    <source>
        <dbReference type="PROSITE" id="PS50931"/>
    </source>
</evidence>
<dbReference type="GO" id="GO:0003700">
    <property type="term" value="F:DNA-binding transcription factor activity"/>
    <property type="evidence" value="ECO:0007669"/>
    <property type="project" value="InterPro"/>
</dbReference>
<proteinExistence type="inferred from homology"/>
<dbReference type="GO" id="GO:0006351">
    <property type="term" value="P:DNA-templated transcription"/>
    <property type="evidence" value="ECO:0007669"/>
    <property type="project" value="TreeGrafter"/>
</dbReference>
<accession>A0A1H2M6P6</accession>
<dbReference type="OrthoDB" id="9786526at2"/>
<dbReference type="Pfam" id="PF03466">
    <property type="entry name" value="LysR_substrate"/>
    <property type="match status" value="1"/>
</dbReference>
<comment type="similarity">
    <text evidence="1">Belongs to the LysR transcriptional regulatory family.</text>
</comment>